<feature type="compositionally biased region" description="Polar residues" evidence="1">
    <location>
        <begin position="441"/>
        <end position="460"/>
    </location>
</feature>
<dbReference type="RefSeq" id="XP_033669260.1">
    <property type="nucleotide sequence ID" value="XM_033812255.1"/>
</dbReference>
<evidence type="ECO:0000313" key="2">
    <source>
        <dbReference type="EMBL" id="KAF2168371.1"/>
    </source>
</evidence>
<feature type="region of interest" description="Disordered" evidence="1">
    <location>
        <begin position="496"/>
        <end position="545"/>
    </location>
</feature>
<keyword evidence="3" id="KW-1185">Reference proteome</keyword>
<feature type="compositionally biased region" description="Low complexity" evidence="1">
    <location>
        <begin position="21"/>
        <end position="55"/>
    </location>
</feature>
<dbReference type="Proteomes" id="UP000799537">
    <property type="component" value="Unassembled WGS sequence"/>
</dbReference>
<feature type="compositionally biased region" description="Polar residues" evidence="1">
    <location>
        <begin position="794"/>
        <end position="806"/>
    </location>
</feature>
<dbReference type="GeneID" id="54565527"/>
<feature type="region of interest" description="Disordered" evidence="1">
    <location>
        <begin position="780"/>
        <end position="865"/>
    </location>
</feature>
<gene>
    <name evidence="2" type="ORF">M409DRAFT_53061</name>
</gene>
<evidence type="ECO:0000313" key="3">
    <source>
        <dbReference type="Proteomes" id="UP000799537"/>
    </source>
</evidence>
<feature type="compositionally biased region" description="Polar residues" evidence="1">
    <location>
        <begin position="615"/>
        <end position="640"/>
    </location>
</feature>
<dbReference type="EMBL" id="ML993590">
    <property type="protein sequence ID" value="KAF2168371.1"/>
    <property type="molecule type" value="Genomic_DNA"/>
</dbReference>
<feature type="compositionally biased region" description="Polar residues" evidence="1">
    <location>
        <begin position="812"/>
        <end position="832"/>
    </location>
</feature>
<feature type="region of interest" description="Disordered" evidence="1">
    <location>
        <begin position="363"/>
        <end position="463"/>
    </location>
</feature>
<dbReference type="OrthoDB" id="5343018at2759"/>
<protein>
    <submittedName>
        <fullName evidence="2">Uncharacterized protein</fullName>
    </submittedName>
</protein>
<organism evidence="2 3">
    <name type="scientific">Zasmidium cellare ATCC 36951</name>
    <dbReference type="NCBI Taxonomy" id="1080233"/>
    <lineage>
        <taxon>Eukaryota</taxon>
        <taxon>Fungi</taxon>
        <taxon>Dikarya</taxon>
        <taxon>Ascomycota</taxon>
        <taxon>Pezizomycotina</taxon>
        <taxon>Dothideomycetes</taxon>
        <taxon>Dothideomycetidae</taxon>
        <taxon>Mycosphaerellales</taxon>
        <taxon>Mycosphaerellaceae</taxon>
        <taxon>Zasmidium</taxon>
    </lineage>
</organism>
<feature type="compositionally biased region" description="Low complexity" evidence="1">
    <location>
        <begin position="783"/>
        <end position="793"/>
    </location>
</feature>
<accession>A0A6A6CMV9</accession>
<feature type="compositionally biased region" description="Acidic residues" evidence="1">
    <location>
        <begin position="642"/>
        <end position="656"/>
    </location>
</feature>
<sequence length="928" mass="101565">MASSSSPLHASFLESSRIPPNRNNENTTTTTDRSSPSFPASGAGSPSTGAPPRGARSLSNSRQKRRLKLRNAGFRGPAIPGRRVTPANTSSTLTTTTWSAASDAENISPLGRMKTYENDDRIGERDSNWNTTRRNDSGVEVLQDIVNSSATRRARPRVTSGKFWSTTNADTSEALVALDNDNDSSPLHPTSTTTNSRSLRVRANMEGFGRRLDREQREKDTNDHIAYLETALAETLKDLDKQVSSSTAKELSDTLRHLRAANRGLHQDLRDWEKRYQDRVSEATEDHRKVEVALRNRVVQLETQVTTLQTPIQNVYAATTDKWHSEKFKTLEAHIARLEIELVQQKDKNESLQKKKDKVNRLLAESTSPAKFDPPSATPGLSRRGRPTSLNVRVPTVGELAMSPDRFSATSPAFSRMRQSPRGPFSPLGQTFSPEVMSPVDNGSESDASFSTSSMQPSDTISRRNRHMRKFEGNAPKPLLLPEMSLSTKRTIRSAPIFESHDGETPFKFPPFESTDGSPHSRRRSSSTESNAAAMSPPPAGLRFDTTDTEVDVDTSLKMFSPTSDSFDDVNDRNFSASTRDSTIGRHFHRNLMDELTAARNSSTSTDNEQFHSDPASTDHASTDDTMNTVIRASPQSSPFDSEVEELPEEGDDNNDADAHAPIPVVDTGSSASRPPSPLYAERRKPVIIQHILQTHASNTSLMSASQASLSTVGIASNSSRSTLDSLRTVLSNLFHSPIDVVKHLVQAAQARMSIPRPLLSIQWWLVGFLFGPMARHGMLGHSSSGTSSEQQSLIEDSPSQDQDVNALSYGTAYQTPETSPSPVVTGSNSMVAGTGKKRASSPSDKNVAVPSGAGAGKVAKHCPHQPRRWKHSPLLWLKFSMCLAVAVGVAFKDGPSSLLKEAVCQACKGKKGNWRKTSRDEPFTPPY</sequence>
<dbReference type="AlphaFoldDB" id="A0A6A6CMV9"/>
<evidence type="ECO:0000256" key="1">
    <source>
        <dbReference type="SAM" id="MobiDB-lite"/>
    </source>
</evidence>
<reference evidence="2" key="1">
    <citation type="journal article" date="2020" name="Stud. Mycol.">
        <title>101 Dothideomycetes genomes: a test case for predicting lifestyles and emergence of pathogens.</title>
        <authorList>
            <person name="Haridas S."/>
            <person name="Albert R."/>
            <person name="Binder M."/>
            <person name="Bloem J."/>
            <person name="Labutti K."/>
            <person name="Salamov A."/>
            <person name="Andreopoulos B."/>
            <person name="Baker S."/>
            <person name="Barry K."/>
            <person name="Bills G."/>
            <person name="Bluhm B."/>
            <person name="Cannon C."/>
            <person name="Castanera R."/>
            <person name="Culley D."/>
            <person name="Daum C."/>
            <person name="Ezra D."/>
            <person name="Gonzalez J."/>
            <person name="Henrissat B."/>
            <person name="Kuo A."/>
            <person name="Liang C."/>
            <person name="Lipzen A."/>
            <person name="Lutzoni F."/>
            <person name="Magnuson J."/>
            <person name="Mondo S."/>
            <person name="Nolan M."/>
            <person name="Ohm R."/>
            <person name="Pangilinan J."/>
            <person name="Park H.-J."/>
            <person name="Ramirez L."/>
            <person name="Alfaro M."/>
            <person name="Sun H."/>
            <person name="Tritt A."/>
            <person name="Yoshinaga Y."/>
            <person name="Zwiers L.-H."/>
            <person name="Turgeon B."/>
            <person name="Goodwin S."/>
            <person name="Spatafora J."/>
            <person name="Crous P."/>
            <person name="Grigoriev I."/>
        </authorList>
    </citation>
    <scope>NUCLEOTIDE SEQUENCE</scope>
    <source>
        <strain evidence="2">ATCC 36951</strain>
    </source>
</reference>
<feature type="region of interest" description="Disordered" evidence="1">
    <location>
        <begin position="600"/>
        <end position="679"/>
    </location>
</feature>
<name>A0A6A6CMV9_ZASCE</name>
<feature type="region of interest" description="Disordered" evidence="1">
    <location>
        <begin position="1"/>
        <end position="91"/>
    </location>
</feature>
<proteinExistence type="predicted"/>